<comment type="caution">
    <text evidence="2">The sequence shown here is derived from an EMBL/GenBank/DDBJ whole genome shotgun (WGS) entry which is preliminary data.</text>
</comment>
<evidence type="ECO:0000313" key="3">
    <source>
        <dbReference type="Proteomes" id="UP001195483"/>
    </source>
</evidence>
<feature type="compositionally biased region" description="Polar residues" evidence="1">
    <location>
        <begin position="304"/>
        <end position="315"/>
    </location>
</feature>
<dbReference type="InterPro" id="IPR036875">
    <property type="entry name" value="Znf_CCHC_sf"/>
</dbReference>
<organism evidence="2 3">
    <name type="scientific">Potamilus streckersoni</name>
    <dbReference type="NCBI Taxonomy" id="2493646"/>
    <lineage>
        <taxon>Eukaryota</taxon>
        <taxon>Metazoa</taxon>
        <taxon>Spiralia</taxon>
        <taxon>Lophotrochozoa</taxon>
        <taxon>Mollusca</taxon>
        <taxon>Bivalvia</taxon>
        <taxon>Autobranchia</taxon>
        <taxon>Heteroconchia</taxon>
        <taxon>Palaeoheterodonta</taxon>
        <taxon>Unionida</taxon>
        <taxon>Unionoidea</taxon>
        <taxon>Unionidae</taxon>
        <taxon>Ambleminae</taxon>
        <taxon>Lampsilini</taxon>
        <taxon>Potamilus</taxon>
    </lineage>
</organism>
<dbReference type="GO" id="GO:0008270">
    <property type="term" value="F:zinc ion binding"/>
    <property type="evidence" value="ECO:0007669"/>
    <property type="project" value="InterPro"/>
</dbReference>
<dbReference type="GO" id="GO:0003676">
    <property type="term" value="F:nucleic acid binding"/>
    <property type="evidence" value="ECO:0007669"/>
    <property type="project" value="InterPro"/>
</dbReference>
<feature type="region of interest" description="Disordered" evidence="1">
    <location>
        <begin position="304"/>
        <end position="323"/>
    </location>
</feature>
<dbReference type="Proteomes" id="UP001195483">
    <property type="component" value="Unassembled WGS sequence"/>
</dbReference>
<evidence type="ECO:0000313" key="2">
    <source>
        <dbReference type="EMBL" id="KAK3580177.1"/>
    </source>
</evidence>
<name>A0AAE0RV16_9BIVA</name>
<proteinExistence type="predicted"/>
<reference evidence="2" key="1">
    <citation type="journal article" date="2021" name="Genome Biol. Evol.">
        <title>A High-Quality Reference Genome for a Parasitic Bivalve with Doubly Uniparental Inheritance (Bivalvia: Unionida).</title>
        <authorList>
            <person name="Smith C.H."/>
        </authorList>
    </citation>
    <scope>NUCLEOTIDE SEQUENCE</scope>
    <source>
        <strain evidence="2">CHS0354</strain>
    </source>
</reference>
<dbReference type="EMBL" id="JAEAOA010000130">
    <property type="protein sequence ID" value="KAK3580177.1"/>
    <property type="molecule type" value="Genomic_DNA"/>
</dbReference>
<gene>
    <name evidence="2" type="ORF">CHS0354_001310</name>
</gene>
<dbReference type="AlphaFoldDB" id="A0AAE0RV16"/>
<evidence type="ECO:0000256" key="1">
    <source>
        <dbReference type="SAM" id="MobiDB-lite"/>
    </source>
</evidence>
<sequence>MQQIVEKYGLELEMAVKGKRIVITLQQKSIRQPEFVSDRNNYGQPVLSMPYGNSYSRNDSKYHKPATYDGLTLWQDYLVHFELDEHQKTLKLATSLREAAQGVLSDLHPDTRRNYRSIVNALAACFEPENQSVLYRAQIMSRLRKKSIRLAYPTSPLQVREQLAIDCFIDSLNDSELEWLVFQSKSKTVDYAPRVDHEYEAFQKGRHGRLNSKAGVRMQREVLNKENSMSVQKEENPAENGEILNEILKRIKQLENQNKNYGNPNNRQSNKTCTYCGKLGHWESKCFKCLDNEGRLEQNSRITNTNSHVKYTNRNVKVPGNKH</sequence>
<dbReference type="SUPFAM" id="SSF57756">
    <property type="entry name" value="Retrovirus zinc finger-like domains"/>
    <property type="match status" value="1"/>
</dbReference>
<dbReference type="PANTHER" id="PTHR19963">
    <property type="entry name" value="CCHC-TYPE DOMAIN-CONTAINING PROTEIN"/>
    <property type="match status" value="1"/>
</dbReference>
<accession>A0AAE0RV16</accession>
<protein>
    <recommendedName>
        <fullName evidence="4">CCHC-type domain-containing protein</fullName>
    </recommendedName>
</protein>
<dbReference type="PANTHER" id="PTHR19963:SF30">
    <property type="entry name" value="ENDONUCLEASE_EXONUCLEASE_PHOSPHATASE DOMAIN-CONTAINING PROTEIN"/>
    <property type="match status" value="1"/>
</dbReference>
<reference evidence="2" key="2">
    <citation type="journal article" date="2021" name="Genome Biol. Evol.">
        <title>Developing a high-quality reference genome for a parasitic bivalve with doubly uniparental inheritance (Bivalvia: Unionida).</title>
        <authorList>
            <person name="Smith C.H."/>
        </authorList>
    </citation>
    <scope>NUCLEOTIDE SEQUENCE</scope>
    <source>
        <strain evidence="2">CHS0354</strain>
        <tissue evidence="2">Mantle</tissue>
    </source>
</reference>
<keyword evidence="3" id="KW-1185">Reference proteome</keyword>
<reference evidence="2" key="3">
    <citation type="submission" date="2023-05" db="EMBL/GenBank/DDBJ databases">
        <authorList>
            <person name="Smith C.H."/>
        </authorList>
    </citation>
    <scope>NUCLEOTIDE SEQUENCE</scope>
    <source>
        <strain evidence="2">CHS0354</strain>
        <tissue evidence="2">Mantle</tissue>
    </source>
</reference>
<evidence type="ECO:0008006" key="4">
    <source>
        <dbReference type="Google" id="ProtNLM"/>
    </source>
</evidence>